<dbReference type="Proteomes" id="UP000219338">
    <property type="component" value="Unassembled WGS sequence"/>
</dbReference>
<accession>A0A284RLD6</accession>
<organism evidence="1 2">
    <name type="scientific">Armillaria ostoyae</name>
    <name type="common">Armillaria root rot fungus</name>
    <dbReference type="NCBI Taxonomy" id="47428"/>
    <lineage>
        <taxon>Eukaryota</taxon>
        <taxon>Fungi</taxon>
        <taxon>Dikarya</taxon>
        <taxon>Basidiomycota</taxon>
        <taxon>Agaricomycotina</taxon>
        <taxon>Agaricomycetes</taxon>
        <taxon>Agaricomycetidae</taxon>
        <taxon>Agaricales</taxon>
        <taxon>Marasmiineae</taxon>
        <taxon>Physalacriaceae</taxon>
        <taxon>Armillaria</taxon>
    </lineage>
</organism>
<sequence>MVLFKVATHTASPTFVQRDPRLRSGGVTKHWTLLRCSRASGAIAKPYTLSTTSEAEKAELRKTTSEPDFRRTLAISSSYTLDRYTTIWVLLDLKLSLHYRVEGTYDNVGETGFHNDPRRILHRVLFSGDLLKDYILRMTCYVMRAFVELQVPLLHQDEKLRPRGAVTFSFGGYFTVTG</sequence>
<evidence type="ECO:0000313" key="2">
    <source>
        <dbReference type="Proteomes" id="UP000219338"/>
    </source>
</evidence>
<dbReference type="AlphaFoldDB" id="A0A284RLD6"/>
<name>A0A284RLD6_ARMOS</name>
<gene>
    <name evidence="1" type="ORF">ARMOST_12893</name>
</gene>
<protein>
    <submittedName>
        <fullName evidence="1">Uncharacterized protein</fullName>
    </submittedName>
</protein>
<proteinExistence type="predicted"/>
<dbReference type="EMBL" id="FUEG01000010">
    <property type="protein sequence ID" value="SJL09515.1"/>
    <property type="molecule type" value="Genomic_DNA"/>
</dbReference>
<reference evidence="2" key="1">
    <citation type="journal article" date="2017" name="Nat. Ecol. Evol.">
        <title>Genome expansion and lineage-specific genetic innovations in the forest pathogenic fungi Armillaria.</title>
        <authorList>
            <person name="Sipos G."/>
            <person name="Prasanna A.N."/>
            <person name="Walter M.C."/>
            <person name="O'Connor E."/>
            <person name="Balint B."/>
            <person name="Krizsan K."/>
            <person name="Kiss B."/>
            <person name="Hess J."/>
            <person name="Varga T."/>
            <person name="Slot J."/>
            <person name="Riley R."/>
            <person name="Boka B."/>
            <person name="Rigling D."/>
            <person name="Barry K."/>
            <person name="Lee J."/>
            <person name="Mihaltcheva S."/>
            <person name="LaButti K."/>
            <person name="Lipzen A."/>
            <person name="Waldron R."/>
            <person name="Moloney N.M."/>
            <person name="Sperisen C."/>
            <person name="Kredics L."/>
            <person name="Vagvoelgyi C."/>
            <person name="Patrignani A."/>
            <person name="Fitzpatrick D."/>
            <person name="Nagy I."/>
            <person name="Doyle S."/>
            <person name="Anderson J.B."/>
            <person name="Grigoriev I.V."/>
            <person name="Gueldener U."/>
            <person name="Muensterkoetter M."/>
            <person name="Nagy L.G."/>
        </authorList>
    </citation>
    <scope>NUCLEOTIDE SEQUENCE [LARGE SCALE GENOMIC DNA]</scope>
    <source>
        <strain evidence="2">C18/9</strain>
    </source>
</reference>
<evidence type="ECO:0000313" key="1">
    <source>
        <dbReference type="EMBL" id="SJL09515.1"/>
    </source>
</evidence>
<keyword evidence="2" id="KW-1185">Reference proteome</keyword>